<reference evidence="7 8" key="1">
    <citation type="journal article" date="2019" name="Sci. Rep.">
        <title>Orb-weaving spider Araneus ventricosus genome elucidates the spidroin gene catalogue.</title>
        <authorList>
            <person name="Kono N."/>
            <person name="Nakamura H."/>
            <person name="Ohtoshi R."/>
            <person name="Moran D.A.P."/>
            <person name="Shinohara A."/>
            <person name="Yoshida Y."/>
            <person name="Fujiwara M."/>
            <person name="Mori M."/>
            <person name="Tomita M."/>
            <person name="Arakawa K."/>
        </authorList>
    </citation>
    <scope>NUCLEOTIDE SEQUENCE [LARGE SCALE GENOMIC DNA]</scope>
</reference>
<dbReference type="GO" id="GO:0005524">
    <property type="term" value="F:ATP binding"/>
    <property type="evidence" value="ECO:0007669"/>
    <property type="project" value="UniProtKB-KW"/>
</dbReference>
<dbReference type="PANTHER" id="PTHR47959">
    <property type="entry name" value="ATP-DEPENDENT RNA HELICASE RHLE-RELATED"/>
    <property type="match status" value="1"/>
</dbReference>
<proteinExistence type="predicted"/>
<sequence length="602" mass="68593">MTDSICATEVNENVDLSEPMNSDSDAEIDSETPIETVTFSDALHGMTHYYYIVPVNFLPFLSYRRKLEVLKNVLINAKFSQCVIFCNSVHRVQPLCIDIQVWGFSVVSMSKAKDQVERLQAVERLKTNQCKVLVSTDVSSRGLDAENVDLVINFDMPSSCRAYLHRCGRAGRYGAKCASITFLLRNQTDEFDKIESEGHFDSYALPEPIPKELNRDINPSAVPSMPCNLKTGCNSKEDFQASSTEFSQNAIINLEKTTAGEGCSLLSANKIEEQTVDLETVNATHLMGDQMIKLENECAEDHQDTAKKNENGEACLLLSYEENTELPDCLKINTEKQPEIFNEEYESKNCEQSSCKTAHAPYSNEAIGECASVTGSSECKSLPLNDDLESWIISSDRKTSEIETDTGSEYFTLKIKSTSKMPEEYGLHKAFDKMHLEREENCSKKVAKLPQVTRNKKKSFKNMHKKKSAKSLDHYKSPSKSPERQVMFCGLESTSSEFDANQSCTKFYSGYPDNHMVKKKVKKTRKMHSTRGKYRDTFDHLSQECNFNVQRNPRPCHDSSQYCCHFPNNYCQPSFLLHREIFYKQWMFINNFSHFLSYYVKS</sequence>
<comment type="caution">
    <text evidence="7">The sequence shown here is derived from an EMBL/GenBank/DDBJ whole genome shotgun (WGS) entry which is preliminary data.</text>
</comment>
<evidence type="ECO:0000259" key="6">
    <source>
        <dbReference type="PROSITE" id="PS51194"/>
    </source>
</evidence>
<dbReference type="SMART" id="SM00490">
    <property type="entry name" value="HELICc"/>
    <property type="match status" value="1"/>
</dbReference>
<dbReference type="Pfam" id="PF00271">
    <property type="entry name" value="Helicase_C"/>
    <property type="match status" value="1"/>
</dbReference>
<keyword evidence="1" id="KW-0547">Nucleotide-binding</keyword>
<evidence type="ECO:0000256" key="1">
    <source>
        <dbReference type="ARBA" id="ARBA00022741"/>
    </source>
</evidence>
<dbReference type="GO" id="GO:0005829">
    <property type="term" value="C:cytosol"/>
    <property type="evidence" value="ECO:0007669"/>
    <property type="project" value="TreeGrafter"/>
</dbReference>
<dbReference type="SUPFAM" id="SSF52540">
    <property type="entry name" value="P-loop containing nucleoside triphosphate hydrolases"/>
    <property type="match status" value="1"/>
</dbReference>
<dbReference type="GO" id="GO:0016787">
    <property type="term" value="F:hydrolase activity"/>
    <property type="evidence" value="ECO:0007669"/>
    <property type="project" value="UniProtKB-KW"/>
</dbReference>
<dbReference type="InterPro" id="IPR027417">
    <property type="entry name" value="P-loop_NTPase"/>
</dbReference>
<accession>A0A4Y2CKC6</accession>
<keyword evidence="4" id="KW-0067">ATP-binding</keyword>
<dbReference type="PANTHER" id="PTHR47959:SF1">
    <property type="entry name" value="ATP-DEPENDENT RNA HELICASE DBPA"/>
    <property type="match status" value="1"/>
</dbReference>
<dbReference type="PROSITE" id="PS51194">
    <property type="entry name" value="HELICASE_CTER"/>
    <property type="match status" value="1"/>
</dbReference>
<organism evidence="7 8">
    <name type="scientific">Araneus ventricosus</name>
    <name type="common">Orbweaver spider</name>
    <name type="synonym">Epeira ventricosa</name>
    <dbReference type="NCBI Taxonomy" id="182803"/>
    <lineage>
        <taxon>Eukaryota</taxon>
        <taxon>Metazoa</taxon>
        <taxon>Ecdysozoa</taxon>
        <taxon>Arthropoda</taxon>
        <taxon>Chelicerata</taxon>
        <taxon>Arachnida</taxon>
        <taxon>Araneae</taxon>
        <taxon>Araneomorphae</taxon>
        <taxon>Entelegynae</taxon>
        <taxon>Araneoidea</taxon>
        <taxon>Araneidae</taxon>
        <taxon>Araneus</taxon>
    </lineage>
</organism>
<keyword evidence="2" id="KW-0378">Hydrolase</keyword>
<dbReference type="AlphaFoldDB" id="A0A4Y2CKC6"/>
<evidence type="ECO:0000256" key="2">
    <source>
        <dbReference type="ARBA" id="ARBA00022801"/>
    </source>
</evidence>
<evidence type="ECO:0000256" key="5">
    <source>
        <dbReference type="SAM" id="MobiDB-lite"/>
    </source>
</evidence>
<protein>
    <submittedName>
        <fullName evidence="7">Putative ATP-dependent RNA helicase DDX20</fullName>
    </submittedName>
</protein>
<evidence type="ECO:0000313" key="7">
    <source>
        <dbReference type="EMBL" id="GBM03735.1"/>
    </source>
</evidence>
<name>A0A4Y2CKC6_ARAVE</name>
<feature type="region of interest" description="Disordered" evidence="5">
    <location>
        <begin position="453"/>
        <end position="481"/>
    </location>
</feature>
<evidence type="ECO:0000256" key="3">
    <source>
        <dbReference type="ARBA" id="ARBA00022806"/>
    </source>
</evidence>
<dbReference type="OrthoDB" id="434041at2759"/>
<feature type="domain" description="Helicase C-terminal" evidence="6">
    <location>
        <begin position="69"/>
        <end position="217"/>
    </location>
</feature>
<dbReference type="EMBL" id="BGPR01000194">
    <property type="protein sequence ID" value="GBM03735.1"/>
    <property type="molecule type" value="Genomic_DNA"/>
</dbReference>
<dbReference type="CDD" id="cd18787">
    <property type="entry name" value="SF2_C_DEAD"/>
    <property type="match status" value="1"/>
</dbReference>
<evidence type="ECO:0000256" key="4">
    <source>
        <dbReference type="ARBA" id="ARBA00022840"/>
    </source>
</evidence>
<evidence type="ECO:0000313" key="8">
    <source>
        <dbReference type="Proteomes" id="UP000499080"/>
    </source>
</evidence>
<dbReference type="Proteomes" id="UP000499080">
    <property type="component" value="Unassembled WGS sequence"/>
</dbReference>
<feature type="compositionally biased region" description="Basic residues" evidence="5">
    <location>
        <begin position="454"/>
        <end position="469"/>
    </location>
</feature>
<dbReference type="Gene3D" id="3.40.50.300">
    <property type="entry name" value="P-loop containing nucleotide triphosphate hydrolases"/>
    <property type="match status" value="1"/>
</dbReference>
<dbReference type="InterPro" id="IPR050079">
    <property type="entry name" value="DEAD_box_RNA_helicase"/>
</dbReference>
<keyword evidence="3 7" id="KW-0347">Helicase</keyword>
<dbReference type="GO" id="GO:0003724">
    <property type="term" value="F:RNA helicase activity"/>
    <property type="evidence" value="ECO:0007669"/>
    <property type="project" value="TreeGrafter"/>
</dbReference>
<dbReference type="InterPro" id="IPR001650">
    <property type="entry name" value="Helicase_C-like"/>
</dbReference>
<gene>
    <name evidence="7" type="primary">ddx20_2</name>
    <name evidence="7" type="ORF">AVEN_134954_1</name>
</gene>
<keyword evidence="8" id="KW-1185">Reference proteome</keyword>